<sequence length="223" mass="23450">MRATEHIGEAEIIRAAVDQDGSSQIVRAHLAACGYCRAQVEALAADLAALAPAAARVVKAPPRPPRLALARRKRQAERWLWPLRGLAAAAVAAAVALNLATPLQPPSQPAPVAPLAVAAPPAQAPAPLAQAAPPMEPTQAPARPAPAAPATLAQAAPPADDLDEPLDLVGLAGQWTRSAPTEMYWQPEEPFDRFKRFVISGGMRQADQEFFEAAVSDVDEPRS</sequence>
<accession>E1QG85</accession>
<gene>
    <name evidence="3" type="ordered locus">Deba_0220</name>
</gene>
<dbReference type="Proteomes" id="UP000009047">
    <property type="component" value="Chromosome"/>
</dbReference>
<keyword evidence="4" id="KW-1185">Reference proteome</keyword>
<evidence type="ECO:0000256" key="2">
    <source>
        <dbReference type="SAM" id="Phobius"/>
    </source>
</evidence>
<reference evidence="3 4" key="1">
    <citation type="journal article" date="2010" name="Stand. Genomic Sci.">
        <title>Complete genome sequence of Desulfarculus baarsii type strain (2st14).</title>
        <authorList>
            <person name="Sun H."/>
            <person name="Spring S."/>
            <person name="Lapidus A."/>
            <person name="Davenport K."/>
            <person name="Del Rio T.G."/>
            <person name="Tice H."/>
            <person name="Nolan M."/>
            <person name="Copeland A."/>
            <person name="Cheng J.F."/>
            <person name="Lucas S."/>
            <person name="Tapia R."/>
            <person name="Goodwin L."/>
            <person name="Pitluck S."/>
            <person name="Ivanova N."/>
            <person name="Pagani I."/>
            <person name="Mavromatis K."/>
            <person name="Ovchinnikova G."/>
            <person name="Pati A."/>
            <person name="Chen A."/>
            <person name="Palaniappan K."/>
            <person name="Hauser L."/>
            <person name="Chang Y.J."/>
            <person name="Jeffries C.D."/>
            <person name="Detter J.C."/>
            <person name="Han C."/>
            <person name="Rohde M."/>
            <person name="Brambilla E."/>
            <person name="Goker M."/>
            <person name="Woyke T."/>
            <person name="Bristow J."/>
            <person name="Eisen J.A."/>
            <person name="Markowitz V."/>
            <person name="Hugenholtz P."/>
            <person name="Kyrpides N.C."/>
            <person name="Klenk H.P."/>
            <person name="Land M."/>
        </authorList>
    </citation>
    <scope>NUCLEOTIDE SEQUENCE [LARGE SCALE GENOMIC DNA]</scope>
    <source>
        <strain evidence="4">ATCC 33931 / DSM 2075 / LMG 7858 / VKM B-1802 / 2st14</strain>
    </source>
</reference>
<name>E1QG85_DESB2</name>
<protein>
    <recommendedName>
        <fullName evidence="5">Zinc-finger domain-containing protein</fullName>
    </recommendedName>
</protein>
<keyword evidence="2" id="KW-0472">Membrane</keyword>
<feature type="transmembrane region" description="Helical" evidence="2">
    <location>
        <begin position="81"/>
        <end position="100"/>
    </location>
</feature>
<dbReference type="RefSeq" id="WP_013257053.1">
    <property type="nucleotide sequence ID" value="NC_014365.1"/>
</dbReference>
<evidence type="ECO:0000256" key="1">
    <source>
        <dbReference type="SAM" id="MobiDB-lite"/>
    </source>
</evidence>
<evidence type="ECO:0000313" key="4">
    <source>
        <dbReference type="Proteomes" id="UP000009047"/>
    </source>
</evidence>
<dbReference type="AlphaFoldDB" id="E1QG85"/>
<dbReference type="STRING" id="644282.Deba_0220"/>
<feature type="compositionally biased region" description="Low complexity" evidence="1">
    <location>
        <begin position="148"/>
        <end position="159"/>
    </location>
</feature>
<dbReference type="HOGENOM" id="CLU_1238572_0_0_7"/>
<proteinExistence type="predicted"/>
<evidence type="ECO:0000313" key="3">
    <source>
        <dbReference type="EMBL" id="ADK83597.1"/>
    </source>
</evidence>
<keyword evidence="2" id="KW-1133">Transmembrane helix</keyword>
<organism evidence="3 4">
    <name type="scientific">Desulfarculus baarsii (strain ATCC 33931 / DSM 2075 / LMG 7858 / VKM B-1802 / 2st14)</name>
    <dbReference type="NCBI Taxonomy" id="644282"/>
    <lineage>
        <taxon>Bacteria</taxon>
        <taxon>Pseudomonadati</taxon>
        <taxon>Thermodesulfobacteriota</taxon>
        <taxon>Desulfarculia</taxon>
        <taxon>Desulfarculales</taxon>
        <taxon>Desulfarculaceae</taxon>
        <taxon>Desulfarculus</taxon>
    </lineage>
</organism>
<feature type="region of interest" description="Disordered" evidence="1">
    <location>
        <begin position="124"/>
        <end position="162"/>
    </location>
</feature>
<evidence type="ECO:0008006" key="5">
    <source>
        <dbReference type="Google" id="ProtNLM"/>
    </source>
</evidence>
<dbReference type="KEGG" id="dbr:Deba_0220"/>
<dbReference type="EMBL" id="CP002085">
    <property type="protein sequence ID" value="ADK83597.1"/>
    <property type="molecule type" value="Genomic_DNA"/>
</dbReference>
<feature type="compositionally biased region" description="Low complexity" evidence="1">
    <location>
        <begin position="124"/>
        <end position="142"/>
    </location>
</feature>
<keyword evidence="2" id="KW-0812">Transmembrane</keyword>